<proteinExistence type="predicted"/>
<protein>
    <submittedName>
        <fullName evidence="1">Uncharacterized protein</fullName>
    </submittedName>
</protein>
<dbReference type="AlphaFoldDB" id="A0A0E0EA24"/>
<organism evidence="1">
    <name type="scientific">Oryza meridionalis</name>
    <dbReference type="NCBI Taxonomy" id="40149"/>
    <lineage>
        <taxon>Eukaryota</taxon>
        <taxon>Viridiplantae</taxon>
        <taxon>Streptophyta</taxon>
        <taxon>Embryophyta</taxon>
        <taxon>Tracheophyta</taxon>
        <taxon>Spermatophyta</taxon>
        <taxon>Magnoliopsida</taxon>
        <taxon>Liliopsida</taxon>
        <taxon>Poales</taxon>
        <taxon>Poaceae</taxon>
        <taxon>BOP clade</taxon>
        <taxon>Oryzoideae</taxon>
        <taxon>Oryzeae</taxon>
        <taxon>Oryzinae</taxon>
        <taxon>Oryza</taxon>
    </lineage>
</organism>
<dbReference type="Proteomes" id="UP000008021">
    <property type="component" value="Chromosome 7"/>
</dbReference>
<name>A0A0E0EA24_9ORYZ</name>
<keyword evidence="2" id="KW-1185">Reference proteome</keyword>
<dbReference type="HOGENOM" id="CLU_2501754_0_0_1"/>
<sequence length="86" mass="9616">MQRDANLSGNVIEQTGRVYSRFDLVCVATERSSCYVLNPATGAVYNLPVSPAEEHVYHVQLITPAQTLHLICIWACCFHGRVHQLC</sequence>
<accession>A0A0E0EA24</accession>
<reference evidence="1" key="1">
    <citation type="submission" date="2015-04" db="UniProtKB">
        <authorList>
            <consortium name="EnsemblPlants"/>
        </authorList>
    </citation>
    <scope>IDENTIFICATION</scope>
</reference>
<dbReference type="Gramene" id="OMERI07G08420.1">
    <property type="protein sequence ID" value="OMERI07G08420.1"/>
    <property type="gene ID" value="OMERI07G08420"/>
</dbReference>
<evidence type="ECO:0000313" key="1">
    <source>
        <dbReference type="EnsemblPlants" id="OMERI07G08420.1"/>
    </source>
</evidence>
<reference evidence="1" key="2">
    <citation type="submission" date="2018-05" db="EMBL/GenBank/DDBJ databases">
        <title>OmerRS3 (Oryza meridionalis Reference Sequence Version 3).</title>
        <authorList>
            <person name="Zhang J."/>
            <person name="Kudrna D."/>
            <person name="Lee S."/>
            <person name="Talag J."/>
            <person name="Welchert J."/>
            <person name="Wing R.A."/>
        </authorList>
    </citation>
    <scope>NUCLEOTIDE SEQUENCE [LARGE SCALE GENOMIC DNA]</scope>
    <source>
        <strain evidence="1">cv. OR44</strain>
    </source>
</reference>
<dbReference type="EnsemblPlants" id="OMERI07G08420.1">
    <property type="protein sequence ID" value="OMERI07G08420.1"/>
    <property type="gene ID" value="OMERI07G08420"/>
</dbReference>
<evidence type="ECO:0000313" key="2">
    <source>
        <dbReference type="Proteomes" id="UP000008021"/>
    </source>
</evidence>